<dbReference type="PANTHER" id="PTHR34427">
    <property type="entry name" value="DUF4283 DOMAIN PROTEIN"/>
    <property type="match status" value="1"/>
</dbReference>
<dbReference type="HOGENOM" id="CLU_685872_0_0_1"/>
<dbReference type="Gramene" id="PGSC0003DMT400034150">
    <property type="protein sequence ID" value="PGSC0003DMT400034150"/>
    <property type="gene ID" value="PGSC0003DMG400013120"/>
</dbReference>
<proteinExistence type="predicted"/>
<dbReference type="PaxDb" id="4113-PGSC0003DMT400034150"/>
<dbReference type="EnsemblPlants" id="PGSC0003DMT400034150">
    <property type="protein sequence ID" value="PGSC0003DMT400034150"/>
    <property type="gene ID" value="PGSC0003DMG400013120"/>
</dbReference>
<dbReference type="Proteomes" id="UP000011115">
    <property type="component" value="Unassembled WGS sequence"/>
</dbReference>
<feature type="compositionally biased region" description="Polar residues" evidence="1">
    <location>
        <begin position="1"/>
        <end position="15"/>
    </location>
</feature>
<evidence type="ECO:0000313" key="2">
    <source>
        <dbReference type="EnsemblPlants" id="PGSC0003DMT400034150"/>
    </source>
</evidence>
<evidence type="ECO:0000313" key="3">
    <source>
        <dbReference type="Proteomes" id="UP000011115"/>
    </source>
</evidence>
<feature type="compositionally biased region" description="Basic and acidic residues" evidence="1">
    <location>
        <begin position="392"/>
        <end position="402"/>
    </location>
</feature>
<reference evidence="2" key="2">
    <citation type="submission" date="2015-06" db="UniProtKB">
        <authorList>
            <consortium name="EnsemblPlants"/>
        </authorList>
    </citation>
    <scope>IDENTIFICATION</scope>
    <source>
        <strain evidence="2">DM1-3 516 R44</strain>
    </source>
</reference>
<dbReference type="AlphaFoldDB" id="M1B071"/>
<evidence type="ECO:0000256" key="1">
    <source>
        <dbReference type="SAM" id="MobiDB-lite"/>
    </source>
</evidence>
<dbReference type="OMA" id="LWSENIM"/>
<feature type="region of interest" description="Disordered" evidence="1">
    <location>
        <begin position="1"/>
        <end position="39"/>
    </location>
</feature>
<organism evidence="2 3">
    <name type="scientific">Solanum tuberosum</name>
    <name type="common">Potato</name>
    <dbReference type="NCBI Taxonomy" id="4113"/>
    <lineage>
        <taxon>Eukaryota</taxon>
        <taxon>Viridiplantae</taxon>
        <taxon>Streptophyta</taxon>
        <taxon>Embryophyta</taxon>
        <taxon>Tracheophyta</taxon>
        <taxon>Spermatophyta</taxon>
        <taxon>Magnoliopsida</taxon>
        <taxon>eudicotyledons</taxon>
        <taxon>Gunneridae</taxon>
        <taxon>Pentapetalae</taxon>
        <taxon>asterids</taxon>
        <taxon>lamiids</taxon>
        <taxon>Solanales</taxon>
        <taxon>Solanaceae</taxon>
        <taxon>Solanoideae</taxon>
        <taxon>Solaneae</taxon>
        <taxon>Solanum</taxon>
    </lineage>
</organism>
<feature type="compositionally biased region" description="Basic and acidic residues" evidence="1">
    <location>
        <begin position="371"/>
        <end position="380"/>
    </location>
</feature>
<feature type="compositionally biased region" description="Basic and acidic residues" evidence="1">
    <location>
        <begin position="16"/>
        <end position="39"/>
    </location>
</feature>
<dbReference type="InParanoid" id="M1B071"/>
<dbReference type="PANTHER" id="PTHR34427:SF10">
    <property type="entry name" value="DUF4283 DOMAIN-CONTAINING PROTEIN"/>
    <property type="match status" value="1"/>
</dbReference>
<feature type="region of interest" description="Disordered" evidence="1">
    <location>
        <begin position="368"/>
        <end position="402"/>
    </location>
</feature>
<reference evidence="3" key="1">
    <citation type="journal article" date="2011" name="Nature">
        <title>Genome sequence and analysis of the tuber crop potato.</title>
        <authorList>
            <consortium name="The Potato Genome Sequencing Consortium"/>
        </authorList>
    </citation>
    <scope>NUCLEOTIDE SEQUENCE [LARGE SCALE GENOMIC DNA]</scope>
    <source>
        <strain evidence="3">cv. DM1-3 516 R44</strain>
    </source>
</reference>
<name>M1B071_SOLTU</name>
<accession>M1B071</accession>
<keyword evidence="3" id="KW-1185">Reference proteome</keyword>
<sequence>MTQKGTLGAYSTPNEMNERENKERSKKVDSDNSKDKKREDILNGVREWLQAQQERELKNESRVSLEEMKKSEASITANVEAPRDVIIDGIKRFPGCRLLYEVCFPYLCCGKDGLLATGSSTKFGRSLSIIAVDGQMRSVIIVPENKDNEGWLGLVSRIESFINRSLMQNGTPAVGEINHPSRRGEGSNKDALYKNIWMVQEPTISKVQATVTASSHHDGKDLLQRCLIGSFPDCNEMPTRNDVRSRGKMHNTFFLVTGRDRANNLCLTGGLRRLGLIQPTPLGLPLQLWSENIMKEIGDKCGGWHATEEETTIKNHLRWARIKVKGPIENIPREVEIQDGCLIFSLPVWVEAPARFCRSEVVELDSQEVSPRLEKERDKAANSTKKMFPGIRAKERGKQSCG</sequence>
<protein>
    <submittedName>
        <fullName evidence="2">Uncharacterized protein</fullName>
    </submittedName>
</protein>